<dbReference type="RefSeq" id="WP_389219115.1">
    <property type="nucleotide sequence ID" value="NZ_JBIACJ010000004.1"/>
</dbReference>
<keyword evidence="2" id="KW-0378">Hydrolase</keyword>
<dbReference type="InterPro" id="IPR000073">
    <property type="entry name" value="AB_hydrolase_1"/>
</dbReference>
<dbReference type="Proteomes" id="UP001601058">
    <property type="component" value="Unassembled WGS sequence"/>
</dbReference>
<dbReference type="EMBL" id="JBIACJ010000004">
    <property type="protein sequence ID" value="MFE8696702.1"/>
    <property type="molecule type" value="Genomic_DNA"/>
</dbReference>
<dbReference type="InterPro" id="IPR029058">
    <property type="entry name" value="AB_hydrolase_fold"/>
</dbReference>
<evidence type="ECO:0000313" key="2">
    <source>
        <dbReference type="EMBL" id="MFE8696702.1"/>
    </source>
</evidence>
<dbReference type="PANTHER" id="PTHR36837:SF2">
    <property type="entry name" value="POLY(3-HYDROXYALKANOATE) POLYMERASE SUBUNIT PHAC"/>
    <property type="match status" value="1"/>
</dbReference>
<dbReference type="PANTHER" id="PTHR36837">
    <property type="entry name" value="POLY(3-HYDROXYALKANOATE) POLYMERASE SUBUNIT PHAC"/>
    <property type="match status" value="1"/>
</dbReference>
<dbReference type="GO" id="GO:0016787">
    <property type="term" value="F:hydrolase activity"/>
    <property type="evidence" value="ECO:0007669"/>
    <property type="project" value="UniProtKB-KW"/>
</dbReference>
<dbReference type="Gene3D" id="3.40.50.1820">
    <property type="entry name" value="alpha/beta hydrolase"/>
    <property type="match status" value="1"/>
</dbReference>
<evidence type="ECO:0000313" key="3">
    <source>
        <dbReference type="Proteomes" id="UP001601058"/>
    </source>
</evidence>
<dbReference type="SUPFAM" id="SSF53474">
    <property type="entry name" value="alpha/beta-Hydrolases"/>
    <property type="match status" value="1"/>
</dbReference>
<sequence>MKEIKLNRLTGFYKTIAIKEPEVGMTPRVAVWKKNKATLWHYPPEEKKYNVPLFLVYSLINQPFILDLGPSYSLIEALTANGYDVYLLDFGIPGYEDKDLTMDDYILRYIKKGVQRALLHSNAEEISLMGFCMGGTFAAIYTAISEEPIKNLILSVAPIDFSVVSVFTEGAKLLQDGELNIDPILDAWGLIPASSIKGGMRLVTAPIYYSPYLSLLSHADNEERNIKWSRYNYWAKSHIPFSGATLKQMMNDLGKENKLIKSSLMIGDNRVKLENIKANLLAVSASHDRLVPQEQIMPILDLVSSNDKTFHVLQGGHASLAKDGKAPEYLTSWLSNRSNPIK</sequence>
<keyword evidence="3" id="KW-1185">Reference proteome</keyword>
<accession>A0ABW6JXT0</accession>
<protein>
    <submittedName>
        <fullName evidence="2">Alpha/beta fold hydrolase</fullName>
    </submittedName>
</protein>
<reference evidence="2 3" key="1">
    <citation type="submission" date="2024-08" db="EMBL/GenBank/DDBJ databases">
        <title>Two novel Cytobacillus novel species.</title>
        <authorList>
            <person name="Liu G."/>
        </authorList>
    </citation>
    <scope>NUCLEOTIDE SEQUENCE [LARGE SCALE GENOMIC DNA]</scope>
    <source>
        <strain evidence="2 3">FJAT-53684</strain>
    </source>
</reference>
<name>A0ABW6JXT0_9BACI</name>
<dbReference type="Pfam" id="PF00561">
    <property type="entry name" value="Abhydrolase_1"/>
    <property type="match status" value="1"/>
</dbReference>
<dbReference type="InterPro" id="IPR051321">
    <property type="entry name" value="PHA/PHB_synthase"/>
</dbReference>
<organism evidence="2 3">
    <name type="scientific">Cytobacillus mangrovibacter</name>
    <dbReference type="NCBI Taxonomy" id="3299024"/>
    <lineage>
        <taxon>Bacteria</taxon>
        <taxon>Bacillati</taxon>
        <taxon>Bacillota</taxon>
        <taxon>Bacilli</taxon>
        <taxon>Bacillales</taxon>
        <taxon>Bacillaceae</taxon>
        <taxon>Cytobacillus</taxon>
    </lineage>
</organism>
<dbReference type="InterPro" id="IPR001763">
    <property type="entry name" value="Rhodanese-like_dom"/>
</dbReference>
<gene>
    <name evidence="2" type="ORF">ACFYKT_10170</name>
</gene>
<evidence type="ECO:0000259" key="1">
    <source>
        <dbReference type="PROSITE" id="PS50206"/>
    </source>
</evidence>
<feature type="domain" description="Rhodanese" evidence="1">
    <location>
        <begin position="77"/>
        <end position="104"/>
    </location>
</feature>
<dbReference type="PROSITE" id="PS50206">
    <property type="entry name" value="RHODANESE_3"/>
    <property type="match status" value="1"/>
</dbReference>
<proteinExistence type="predicted"/>
<comment type="caution">
    <text evidence="2">The sequence shown here is derived from an EMBL/GenBank/DDBJ whole genome shotgun (WGS) entry which is preliminary data.</text>
</comment>